<dbReference type="GO" id="GO:0016020">
    <property type="term" value="C:membrane"/>
    <property type="evidence" value="ECO:0007669"/>
    <property type="project" value="UniProtKB-SubCell"/>
</dbReference>
<dbReference type="EMBL" id="JAPJDA010000022">
    <property type="protein sequence ID" value="MCX2839155.1"/>
    <property type="molecule type" value="Genomic_DNA"/>
</dbReference>
<evidence type="ECO:0000259" key="7">
    <source>
        <dbReference type="Pfam" id="PF03544"/>
    </source>
</evidence>
<protein>
    <submittedName>
        <fullName evidence="8">TonB family protein</fullName>
    </submittedName>
</protein>
<organism evidence="8 9">
    <name type="scientific">Salinimicrobium profundisediminis</name>
    <dbReference type="NCBI Taxonomy" id="2994553"/>
    <lineage>
        <taxon>Bacteria</taxon>
        <taxon>Pseudomonadati</taxon>
        <taxon>Bacteroidota</taxon>
        <taxon>Flavobacteriia</taxon>
        <taxon>Flavobacteriales</taxon>
        <taxon>Flavobacteriaceae</taxon>
        <taxon>Salinimicrobium</taxon>
    </lineage>
</organism>
<feature type="chain" id="PRO_5040942397" evidence="6">
    <location>
        <begin position="21"/>
        <end position="124"/>
    </location>
</feature>
<dbReference type="Gene3D" id="3.30.1150.10">
    <property type="match status" value="1"/>
</dbReference>
<evidence type="ECO:0000256" key="1">
    <source>
        <dbReference type="ARBA" id="ARBA00004167"/>
    </source>
</evidence>
<evidence type="ECO:0000256" key="3">
    <source>
        <dbReference type="ARBA" id="ARBA00022989"/>
    </source>
</evidence>
<dbReference type="SUPFAM" id="SSF74653">
    <property type="entry name" value="TolA/TonB C-terminal domain"/>
    <property type="match status" value="1"/>
</dbReference>
<dbReference type="AlphaFoldDB" id="A0A9X3CYT9"/>
<evidence type="ECO:0000256" key="2">
    <source>
        <dbReference type="ARBA" id="ARBA00022692"/>
    </source>
</evidence>
<dbReference type="RefSeq" id="WP_266070486.1">
    <property type="nucleotide sequence ID" value="NZ_JAPJDA010000022.1"/>
</dbReference>
<feature type="domain" description="TonB C-terminal" evidence="7">
    <location>
        <begin position="60"/>
        <end position="124"/>
    </location>
</feature>
<proteinExistence type="predicted"/>
<feature type="region of interest" description="Disordered" evidence="5">
    <location>
        <begin position="102"/>
        <end position="124"/>
    </location>
</feature>
<keyword evidence="9" id="KW-1185">Reference proteome</keyword>
<dbReference type="InterPro" id="IPR006260">
    <property type="entry name" value="TonB/TolA_C"/>
</dbReference>
<dbReference type="GO" id="GO:0055085">
    <property type="term" value="P:transmembrane transport"/>
    <property type="evidence" value="ECO:0007669"/>
    <property type="project" value="InterPro"/>
</dbReference>
<name>A0A9X3CYT9_9FLAO</name>
<gene>
    <name evidence="8" type="ORF">OQ279_13450</name>
</gene>
<keyword evidence="4" id="KW-0472">Membrane</keyword>
<evidence type="ECO:0000256" key="5">
    <source>
        <dbReference type="SAM" id="MobiDB-lite"/>
    </source>
</evidence>
<evidence type="ECO:0000256" key="4">
    <source>
        <dbReference type="ARBA" id="ARBA00023136"/>
    </source>
</evidence>
<feature type="signal peptide" evidence="6">
    <location>
        <begin position="1"/>
        <end position="20"/>
    </location>
</feature>
<sequence>MKKLLVIACFFFGGIAGAQAQQTSPVWPGCEDAEDKSECFNEKLNAHVRENYEYPMKQNAYVRGEVKVSFNINEEGKVIVNSVEGSEPLVNEAAREMLKKIPDMKPGTLNGEPDSRNFTTTYRF</sequence>
<evidence type="ECO:0000313" key="9">
    <source>
        <dbReference type="Proteomes" id="UP001148482"/>
    </source>
</evidence>
<keyword evidence="2" id="KW-0812">Transmembrane</keyword>
<accession>A0A9X3CYT9</accession>
<dbReference type="NCBIfam" id="TIGR01352">
    <property type="entry name" value="tonB_Cterm"/>
    <property type="match status" value="1"/>
</dbReference>
<reference evidence="8" key="1">
    <citation type="submission" date="2022-11" db="EMBL/GenBank/DDBJ databases">
        <title>Salinimicrobium profundisediminis sp. nov., isolated from deep-sea sediment of the Mariana Trench.</title>
        <authorList>
            <person name="Fu H."/>
        </authorList>
    </citation>
    <scope>NUCLEOTIDE SEQUENCE</scope>
    <source>
        <strain evidence="8">MT39</strain>
    </source>
</reference>
<keyword evidence="3" id="KW-1133">Transmembrane helix</keyword>
<dbReference type="InterPro" id="IPR037682">
    <property type="entry name" value="TonB_C"/>
</dbReference>
<dbReference type="Proteomes" id="UP001148482">
    <property type="component" value="Unassembled WGS sequence"/>
</dbReference>
<evidence type="ECO:0000256" key="6">
    <source>
        <dbReference type="SAM" id="SignalP"/>
    </source>
</evidence>
<keyword evidence="6" id="KW-0732">Signal</keyword>
<comment type="subcellular location">
    <subcellularLocation>
        <location evidence="1">Membrane</location>
        <topology evidence="1">Single-pass membrane protein</topology>
    </subcellularLocation>
</comment>
<comment type="caution">
    <text evidence="8">The sequence shown here is derived from an EMBL/GenBank/DDBJ whole genome shotgun (WGS) entry which is preliminary data.</text>
</comment>
<dbReference type="Pfam" id="PF03544">
    <property type="entry name" value="TonB_C"/>
    <property type="match status" value="1"/>
</dbReference>
<evidence type="ECO:0000313" key="8">
    <source>
        <dbReference type="EMBL" id="MCX2839155.1"/>
    </source>
</evidence>